<sequence>MTVVPDEESSEEHSQVYEEPFPIPRLMKISNPKPALVPKYTALVEEFNYDLFQLYFSLVNYHIKSYDLNPNQVFSPALETFCTAFDNEGDNEEGQSEGKKKLDPKRLAEPECVVGRNHVVRKFLLVCQKRFFELTAQPSLTKIAVLHNELFYASEVLRQHNPDQEMMNFCDMLMADTFDLYNAVIGDIINNQYWNAGKNVEELITDLLKKEILTIRNLNRETFQRMSSCAIQRALDKAPPGQAGKIRGWAKDNEIVFETDGK</sequence>
<name>A2EMS4_TRIV3</name>
<protein>
    <submittedName>
        <fullName evidence="1">Uncharacterized protein</fullName>
    </submittedName>
</protein>
<accession>A2EMS4</accession>
<keyword evidence="2" id="KW-1185">Reference proteome</keyword>
<evidence type="ECO:0000313" key="1">
    <source>
        <dbReference type="EMBL" id="EAY06070.1"/>
    </source>
</evidence>
<organism evidence="1 2">
    <name type="scientific">Trichomonas vaginalis (strain ATCC PRA-98 / G3)</name>
    <dbReference type="NCBI Taxonomy" id="412133"/>
    <lineage>
        <taxon>Eukaryota</taxon>
        <taxon>Metamonada</taxon>
        <taxon>Parabasalia</taxon>
        <taxon>Trichomonadida</taxon>
        <taxon>Trichomonadidae</taxon>
        <taxon>Trichomonas</taxon>
    </lineage>
</organism>
<dbReference type="KEGG" id="tva:4763944"/>
<dbReference type="Proteomes" id="UP000001542">
    <property type="component" value="Unassembled WGS sequence"/>
</dbReference>
<dbReference type="EMBL" id="DS113433">
    <property type="protein sequence ID" value="EAY06070.1"/>
    <property type="molecule type" value="Genomic_DNA"/>
</dbReference>
<reference evidence="1" key="2">
    <citation type="journal article" date="2007" name="Science">
        <title>Draft genome sequence of the sexually transmitted pathogen Trichomonas vaginalis.</title>
        <authorList>
            <person name="Carlton J.M."/>
            <person name="Hirt R.P."/>
            <person name="Silva J.C."/>
            <person name="Delcher A.L."/>
            <person name="Schatz M."/>
            <person name="Zhao Q."/>
            <person name="Wortman J.R."/>
            <person name="Bidwell S.L."/>
            <person name="Alsmark U.C.M."/>
            <person name="Besteiro S."/>
            <person name="Sicheritz-Ponten T."/>
            <person name="Noel C.J."/>
            <person name="Dacks J.B."/>
            <person name="Foster P.G."/>
            <person name="Simillion C."/>
            <person name="Van de Peer Y."/>
            <person name="Miranda-Saavedra D."/>
            <person name="Barton G.J."/>
            <person name="Westrop G.D."/>
            <person name="Mueller S."/>
            <person name="Dessi D."/>
            <person name="Fiori P.L."/>
            <person name="Ren Q."/>
            <person name="Paulsen I."/>
            <person name="Zhang H."/>
            <person name="Bastida-Corcuera F.D."/>
            <person name="Simoes-Barbosa A."/>
            <person name="Brown M.T."/>
            <person name="Hayes R.D."/>
            <person name="Mukherjee M."/>
            <person name="Okumura C.Y."/>
            <person name="Schneider R."/>
            <person name="Smith A.J."/>
            <person name="Vanacova S."/>
            <person name="Villalvazo M."/>
            <person name="Haas B.J."/>
            <person name="Pertea M."/>
            <person name="Feldblyum T.V."/>
            <person name="Utterback T.R."/>
            <person name="Shu C.L."/>
            <person name="Osoegawa K."/>
            <person name="de Jong P.J."/>
            <person name="Hrdy I."/>
            <person name="Horvathova L."/>
            <person name="Zubacova Z."/>
            <person name="Dolezal P."/>
            <person name="Malik S.B."/>
            <person name="Logsdon J.M. Jr."/>
            <person name="Henze K."/>
            <person name="Gupta A."/>
            <person name="Wang C.C."/>
            <person name="Dunne R.L."/>
            <person name="Upcroft J.A."/>
            <person name="Upcroft P."/>
            <person name="White O."/>
            <person name="Salzberg S.L."/>
            <person name="Tang P."/>
            <person name="Chiu C.-H."/>
            <person name="Lee Y.-S."/>
            <person name="Embley T.M."/>
            <person name="Coombs G.H."/>
            <person name="Mottram J.C."/>
            <person name="Tachezy J."/>
            <person name="Fraser-Liggett C.M."/>
            <person name="Johnson P.J."/>
        </authorList>
    </citation>
    <scope>NUCLEOTIDE SEQUENCE [LARGE SCALE GENOMIC DNA]</scope>
    <source>
        <strain evidence="1">G3</strain>
    </source>
</reference>
<dbReference type="OrthoDB" id="10452043at2759"/>
<reference evidence="1" key="1">
    <citation type="submission" date="2006-10" db="EMBL/GenBank/DDBJ databases">
        <authorList>
            <person name="Amadeo P."/>
            <person name="Zhao Q."/>
            <person name="Wortman J."/>
            <person name="Fraser-Liggett C."/>
            <person name="Carlton J."/>
        </authorList>
    </citation>
    <scope>NUCLEOTIDE SEQUENCE</scope>
    <source>
        <strain evidence="1">G3</strain>
    </source>
</reference>
<dbReference type="RefSeq" id="XP_001318293.1">
    <property type="nucleotide sequence ID" value="XM_001318258.1"/>
</dbReference>
<dbReference type="VEuPathDB" id="TrichDB:TVAGG3_0428430"/>
<dbReference type="AlphaFoldDB" id="A2EMS4"/>
<gene>
    <name evidence="1" type="ORF">TVAG_245020</name>
</gene>
<proteinExistence type="predicted"/>
<evidence type="ECO:0000313" key="2">
    <source>
        <dbReference type="Proteomes" id="UP000001542"/>
    </source>
</evidence>
<dbReference type="InParanoid" id="A2EMS4"/>
<dbReference type="VEuPathDB" id="TrichDB:TVAG_245020"/>